<dbReference type="OrthoDB" id="2654423at2759"/>
<feature type="compositionally biased region" description="Low complexity" evidence="1">
    <location>
        <begin position="80"/>
        <end position="111"/>
    </location>
</feature>
<evidence type="ECO:0000256" key="1">
    <source>
        <dbReference type="SAM" id="MobiDB-lite"/>
    </source>
</evidence>
<name>A0A8H6LWJ0_9AGAR</name>
<reference evidence="2 3" key="1">
    <citation type="submission" date="2020-07" db="EMBL/GenBank/DDBJ databases">
        <title>Comparative genomics of pyrophilous fungi reveals a link between fire events and developmental genes.</title>
        <authorList>
            <consortium name="DOE Joint Genome Institute"/>
            <person name="Steindorff A.S."/>
            <person name="Carver A."/>
            <person name="Calhoun S."/>
            <person name="Stillman K."/>
            <person name="Liu H."/>
            <person name="Lipzen A."/>
            <person name="Pangilinan J."/>
            <person name="Labutti K."/>
            <person name="Bruns T.D."/>
            <person name="Grigoriev I.V."/>
        </authorList>
    </citation>
    <scope>NUCLEOTIDE SEQUENCE [LARGE SCALE GENOMIC DNA]</scope>
    <source>
        <strain evidence="2 3">CBS 144469</strain>
    </source>
</reference>
<dbReference type="EMBL" id="JACGCI010000114">
    <property type="protein sequence ID" value="KAF6744754.1"/>
    <property type="molecule type" value="Genomic_DNA"/>
</dbReference>
<accession>A0A8H6LWJ0</accession>
<organism evidence="2 3">
    <name type="scientific">Ephemerocybe angulata</name>
    <dbReference type="NCBI Taxonomy" id="980116"/>
    <lineage>
        <taxon>Eukaryota</taxon>
        <taxon>Fungi</taxon>
        <taxon>Dikarya</taxon>
        <taxon>Basidiomycota</taxon>
        <taxon>Agaricomycotina</taxon>
        <taxon>Agaricomycetes</taxon>
        <taxon>Agaricomycetidae</taxon>
        <taxon>Agaricales</taxon>
        <taxon>Agaricineae</taxon>
        <taxon>Psathyrellaceae</taxon>
        <taxon>Ephemerocybe</taxon>
    </lineage>
</organism>
<dbReference type="Proteomes" id="UP000521943">
    <property type="component" value="Unassembled WGS sequence"/>
</dbReference>
<evidence type="ECO:0000313" key="2">
    <source>
        <dbReference type="EMBL" id="KAF6744754.1"/>
    </source>
</evidence>
<keyword evidence="3" id="KW-1185">Reference proteome</keyword>
<proteinExistence type="predicted"/>
<comment type="caution">
    <text evidence="2">The sequence shown here is derived from an EMBL/GenBank/DDBJ whole genome shotgun (WGS) entry which is preliminary data.</text>
</comment>
<evidence type="ECO:0000313" key="3">
    <source>
        <dbReference type="Proteomes" id="UP000521943"/>
    </source>
</evidence>
<protein>
    <submittedName>
        <fullName evidence="2">Uncharacterized protein</fullName>
    </submittedName>
</protein>
<gene>
    <name evidence="2" type="ORF">DFP72DRAFT_1078099</name>
</gene>
<sequence>MPGGRPKLYHSLEAKKAANRAKSSKYYDINKTEINEAKRISRTRRSVFPTVGRAERILSRKQKPQEPPLKGSSNVDRGRATGTTASSSCTPPSPGTTSAPASKAPATALPPSAAPPRSKMAVLADRIPMMWEQFGEVVSNRPLKEYLTNICERFAQLQEEDLESTRTLFEDEQEKLYQVRELILRYQSKALNLEGCTRVWREWDTLRARVDLYLRELSELECEAILGPGQLVVEFRRKTLAFQRAS</sequence>
<dbReference type="AlphaFoldDB" id="A0A8H6LWJ0"/>
<feature type="region of interest" description="Disordered" evidence="1">
    <location>
        <begin position="36"/>
        <end position="117"/>
    </location>
</feature>